<gene>
    <name evidence="2" type="ORF">QO001_001635</name>
</gene>
<dbReference type="RefSeq" id="WP_043378319.1">
    <property type="nucleotide sequence ID" value="NZ_JAJALK010000003.1"/>
</dbReference>
<dbReference type="EMBL" id="JAUSWL010000002">
    <property type="protein sequence ID" value="MDQ0542717.1"/>
    <property type="molecule type" value="Genomic_DNA"/>
</dbReference>
<evidence type="ECO:0000313" key="3">
    <source>
        <dbReference type="Proteomes" id="UP001223420"/>
    </source>
</evidence>
<name>A0AAJ1TSX5_9HYPH</name>
<evidence type="ECO:0000313" key="2">
    <source>
        <dbReference type="EMBL" id="MDQ0542717.1"/>
    </source>
</evidence>
<feature type="region of interest" description="Disordered" evidence="1">
    <location>
        <begin position="71"/>
        <end position="110"/>
    </location>
</feature>
<proteinExistence type="predicted"/>
<dbReference type="AlphaFoldDB" id="A0AAJ1TSX5"/>
<sequence length="110" mass="10748">MGQVDAIHAAAQSTTDAVGGIAATIAQSSGTARAVAAAADDQDQVGQEIARAIASAAEQTIAGRIGTMRAAAASNGGPSGRGASGRRAANQGSHIPRSAIPAFPERVRTA</sequence>
<comment type="caution">
    <text evidence="2">The sequence shown here is derived from an EMBL/GenBank/DDBJ whole genome shotgun (WGS) entry which is preliminary data.</text>
</comment>
<dbReference type="Proteomes" id="UP001223420">
    <property type="component" value="Unassembled WGS sequence"/>
</dbReference>
<accession>A0AAJ1TSX5</accession>
<evidence type="ECO:0000256" key="1">
    <source>
        <dbReference type="SAM" id="MobiDB-lite"/>
    </source>
</evidence>
<protein>
    <submittedName>
        <fullName evidence="2">Methyl-accepting chemotaxis protein</fullName>
    </submittedName>
</protein>
<organism evidence="2 3">
    <name type="scientific">Methylobacterium brachiatum</name>
    <dbReference type="NCBI Taxonomy" id="269660"/>
    <lineage>
        <taxon>Bacteria</taxon>
        <taxon>Pseudomonadati</taxon>
        <taxon>Pseudomonadota</taxon>
        <taxon>Alphaproteobacteria</taxon>
        <taxon>Hyphomicrobiales</taxon>
        <taxon>Methylobacteriaceae</taxon>
        <taxon>Methylobacterium</taxon>
    </lineage>
</organism>
<reference evidence="2" key="1">
    <citation type="submission" date="2023-07" db="EMBL/GenBank/DDBJ databases">
        <title>Genomic Encyclopedia of Type Strains, Phase IV (KMG-IV): sequencing the most valuable type-strain genomes for metagenomic binning, comparative biology and taxonomic classification.</title>
        <authorList>
            <person name="Goeker M."/>
        </authorList>
    </citation>
    <scope>NUCLEOTIDE SEQUENCE</scope>
    <source>
        <strain evidence="2">DSM 19569</strain>
    </source>
</reference>